<name>A0A6V8LQC1_9ACTN</name>
<feature type="domain" description="Beta-lactamase class A catalytic" evidence="1">
    <location>
        <begin position="17"/>
        <end position="260"/>
    </location>
</feature>
<comment type="caution">
    <text evidence="2">The sequence shown here is derived from an EMBL/GenBank/DDBJ whole genome shotgun (WGS) entry which is preliminary data.</text>
</comment>
<accession>A0A6V8LQC1</accession>
<sequence>MNPVEKVFADAGVRGWLHAVDIDTGAEVGVDADDAVVTASVFKVFTLVELCRRAALGALDLTTRVPIPAGDRSDGGLGLSAMRDATELSLRDLAYLMISISDNHAADVLTQLLGEEPINATLRSLGLTRSGVVGTCRSWFAQMREDLGIAAFEEFSAYDDAMVARLRAARGLNPAHASHTTPREITTLLSRIWRADGLPADACAEIRHQLGLQVWPQRLTSGFPRDDVKVSGKTGTVPFVFNEAGVVEYPDGGRYAVGVFLRLPG</sequence>
<gene>
    <name evidence="2" type="ORF">Prum_099490</name>
</gene>
<dbReference type="AlphaFoldDB" id="A0A6V8LQC1"/>
<evidence type="ECO:0000313" key="3">
    <source>
        <dbReference type="Proteomes" id="UP000482960"/>
    </source>
</evidence>
<dbReference type="RefSeq" id="WP_218577936.1">
    <property type="nucleotide sequence ID" value="NZ_BLPG01000002.1"/>
</dbReference>
<protein>
    <submittedName>
        <fullName evidence="2">Serine hydrolase</fullName>
    </submittedName>
</protein>
<keyword evidence="3" id="KW-1185">Reference proteome</keyword>
<dbReference type="GO" id="GO:0030655">
    <property type="term" value="P:beta-lactam antibiotic catabolic process"/>
    <property type="evidence" value="ECO:0007669"/>
    <property type="project" value="InterPro"/>
</dbReference>
<dbReference type="GO" id="GO:0046677">
    <property type="term" value="P:response to antibiotic"/>
    <property type="evidence" value="ECO:0007669"/>
    <property type="project" value="InterPro"/>
</dbReference>
<dbReference type="InterPro" id="IPR012338">
    <property type="entry name" value="Beta-lactam/transpept-like"/>
</dbReference>
<reference evidence="2 3" key="2">
    <citation type="submission" date="2020-03" db="EMBL/GenBank/DDBJ databases">
        <authorList>
            <person name="Ichikawa N."/>
            <person name="Kimura A."/>
            <person name="Kitahashi Y."/>
            <person name="Uohara A."/>
        </authorList>
    </citation>
    <scope>NUCLEOTIDE SEQUENCE [LARGE SCALE GENOMIC DNA]</scope>
    <source>
        <strain evidence="2 3">NBRC 108638</strain>
    </source>
</reference>
<evidence type="ECO:0000259" key="1">
    <source>
        <dbReference type="Pfam" id="PF13354"/>
    </source>
</evidence>
<dbReference type="InterPro" id="IPR045155">
    <property type="entry name" value="Beta-lactam_cat"/>
</dbReference>
<dbReference type="PANTHER" id="PTHR35333">
    <property type="entry name" value="BETA-LACTAMASE"/>
    <property type="match status" value="1"/>
</dbReference>
<dbReference type="Gene3D" id="3.40.710.10">
    <property type="entry name" value="DD-peptidase/beta-lactamase superfamily"/>
    <property type="match status" value="1"/>
</dbReference>
<evidence type="ECO:0000313" key="2">
    <source>
        <dbReference type="EMBL" id="GFJ96307.1"/>
    </source>
</evidence>
<dbReference type="PANTHER" id="PTHR35333:SF3">
    <property type="entry name" value="BETA-LACTAMASE-TYPE TRANSPEPTIDASE FOLD CONTAINING PROTEIN"/>
    <property type="match status" value="1"/>
</dbReference>
<reference evidence="2 3" key="1">
    <citation type="submission" date="2020-03" db="EMBL/GenBank/DDBJ databases">
        <title>Whole genome shotgun sequence of Phytohabitans rumicis NBRC 108638.</title>
        <authorList>
            <person name="Komaki H."/>
            <person name="Tamura T."/>
        </authorList>
    </citation>
    <scope>NUCLEOTIDE SEQUENCE [LARGE SCALE GENOMIC DNA]</scope>
    <source>
        <strain evidence="2 3">NBRC 108638</strain>
    </source>
</reference>
<dbReference type="Proteomes" id="UP000482960">
    <property type="component" value="Unassembled WGS sequence"/>
</dbReference>
<proteinExistence type="predicted"/>
<keyword evidence="2" id="KW-0378">Hydrolase</keyword>
<dbReference type="SUPFAM" id="SSF56601">
    <property type="entry name" value="beta-lactamase/transpeptidase-like"/>
    <property type="match status" value="1"/>
</dbReference>
<dbReference type="EMBL" id="BLPG01000002">
    <property type="protein sequence ID" value="GFJ96307.1"/>
    <property type="molecule type" value="Genomic_DNA"/>
</dbReference>
<dbReference type="Pfam" id="PF13354">
    <property type="entry name" value="Beta-lactamase2"/>
    <property type="match status" value="1"/>
</dbReference>
<dbReference type="InterPro" id="IPR000871">
    <property type="entry name" value="Beta-lactam_class-A"/>
</dbReference>
<organism evidence="2 3">
    <name type="scientific">Phytohabitans rumicis</name>
    <dbReference type="NCBI Taxonomy" id="1076125"/>
    <lineage>
        <taxon>Bacteria</taxon>
        <taxon>Bacillati</taxon>
        <taxon>Actinomycetota</taxon>
        <taxon>Actinomycetes</taxon>
        <taxon>Micromonosporales</taxon>
        <taxon>Micromonosporaceae</taxon>
    </lineage>
</organism>
<dbReference type="GO" id="GO:0008800">
    <property type="term" value="F:beta-lactamase activity"/>
    <property type="evidence" value="ECO:0007669"/>
    <property type="project" value="InterPro"/>
</dbReference>